<keyword evidence="2 3" id="KW-0802">TPR repeat</keyword>
<dbReference type="Gene3D" id="1.25.40.10">
    <property type="entry name" value="Tetratricopeptide repeat domain"/>
    <property type="match status" value="1"/>
</dbReference>
<dbReference type="InterPro" id="IPR050498">
    <property type="entry name" value="Ycf3"/>
</dbReference>
<dbReference type="PROSITE" id="PS50005">
    <property type="entry name" value="TPR"/>
    <property type="match status" value="3"/>
</dbReference>
<dbReference type="Pfam" id="PF00515">
    <property type="entry name" value="TPR_1"/>
    <property type="match status" value="1"/>
</dbReference>
<evidence type="ECO:0000313" key="5">
    <source>
        <dbReference type="Proteomes" id="UP000561681"/>
    </source>
</evidence>
<keyword evidence="5" id="KW-1185">Reference proteome</keyword>
<dbReference type="InterPro" id="IPR011990">
    <property type="entry name" value="TPR-like_helical_dom_sf"/>
</dbReference>
<evidence type="ECO:0000256" key="2">
    <source>
        <dbReference type="ARBA" id="ARBA00022803"/>
    </source>
</evidence>
<evidence type="ECO:0000256" key="3">
    <source>
        <dbReference type="PROSITE-ProRule" id="PRU00339"/>
    </source>
</evidence>
<dbReference type="SMART" id="SM00028">
    <property type="entry name" value="TPR"/>
    <property type="match status" value="3"/>
</dbReference>
<reference evidence="4 5" key="1">
    <citation type="submission" date="2020-08" db="EMBL/GenBank/DDBJ databases">
        <title>Functional genomics of gut bacteria from endangered species of beetles.</title>
        <authorList>
            <person name="Carlos-Shanley C."/>
        </authorList>
    </citation>
    <scope>NUCLEOTIDE SEQUENCE [LARGE SCALE GENOMIC DNA]</scope>
    <source>
        <strain evidence="4 5">S00142</strain>
    </source>
</reference>
<feature type="repeat" description="TPR" evidence="3">
    <location>
        <begin position="146"/>
        <end position="179"/>
    </location>
</feature>
<protein>
    <submittedName>
        <fullName evidence="4">Tetratricopeptide (TPR) repeat protein</fullName>
    </submittedName>
</protein>
<evidence type="ECO:0000256" key="1">
    <source>
        <dbReference type="ARBA" id="ARBA00022737"/>
    </source>
</evidence>
<proteinExistence type="predicted"/>
<name>A0A7W7IXH3_9FLAO</name>
<organism evidence="4 5">
    <name type="scientific">Flavobacterium nitrogenifigens</name>
    <dbReference type="NCBI Taxonomy" id="1617283"/>
    <lineage>
        <taxon>Bacteria</taxon>
        <taxon>Pseudomonadati</taxon>
        <taxon>Bacteroidota</taxon>
        <taxon>Flavobacteriia</taxon>
        <taxon>Flavobacteriales</taxon>
        <taxon>Flavobacteriaceae</taxon>
        <taxon>Flavobacterium</taxon>
    </lineage>
</organism>
<dbReference type="Proteomes" id="UP000561681">
    <property type="component" value="Unassembled WGS sequence"/>
</dbReference>
<dbReference type="Pfam" id="PF13414">
    <property type="entry name" value="TPR_11"/>
    <property type="match status" value="1"/>
</dbReference>
<gene>
    <name evidence="4" type="ORF">HNP37_002461</name>
</gene>
<dbReference type="PROSITE" id="PS50293">
    <property type="entry name" value="TPR_REGION"/>
    <property type="match status" value="1"/>
</dbReference>
<comment type="caution">
    <text evidence="4">The sequence shown here is derived from an EMBL/GenBank/DDBJ whole genome shotgun (WGS) entry which is preliminary data.</text>
</comment>
<evidence type="ECO:0000313" key="4">
    <source>
        <dbReference type="EMBL" id="MBB4802388.1"/>
    </source>
</evidence>
<sequence length="322" mass="36712">MKNYLILVLLIAGFQSAKSQETAKIDSENLLKEIADGACKCIDSIPTLDRVRDSITADIHSCISDKVGAFQIGDKLANLDMSKATTDAQGKKNIDVTMSFDPNSKDFKESYYKIERYLMANCETLKRKIATNDKVNKNSISQNEKALENYQLGIDESEKQNYKGAIEYYKKAVKIDPNFAFAYDNMGICYRRLEKYDEAIEAYEKSLKIDPNGLMPLQNIAVVYSYKKEYNKAVKTYEKLAEIEPNNPEVFYGIGQMYALHLNDQEKGLDNMCKAYNIYIAQKSPYRTDAEKIIRMIYSQMKKDGKEAAFDKILADNNISTK</sequence>
<feature type="repeat" description="TPR" evidence="3">
    <location>
        <begin position="180"/>
        <end position="213"/>
    </location>
</feature>
<dbReference type="EMBL" id="JACHLD010000003">
    <property type="protein sequence ID" value="MBB4802388.1"/>
    <property type="molecule type" value="Genomic_DNA"/>
</dbReference>
<dbReference type="PANTHER" id="PTHR44858:SF1">
    <property type="entry name" value="UDP-N-ACETYLGLUCOSAMINE--PEPTIDE N-ACETYLGLUCOSAMINYLTRANSFERASE SPINDLY-RELATED"/>
    <property type="match status" value="1"/>
</dbReference>
<feature type="repeat" description="TPR" evidence="3">
    <location>
        <begin position="214"/>
        <end position="247"/>
    </location>
</feature>
<dbReference type="PANTHER" id="PTHR44858">
    <property type="entry name" value="TETRATRICOPEPTIDE REPEAT PROTEIN 6"/>
    <property type="match status" value="1"/>
</dbReference>
<dbReference type="AlphaFoldDB" id="A0A7W7IXH3"/>
<dbReference type="RefSeq" id="WP_184162104.1">
    <property type="nucleotide sequence ID" value="NZ_JACHLD010000003.1"/>
</dbReference>
<dbReference type="InterPro" id="IPR019734">
    <property type="entry name" value="TPR_rpt"/>
</dbReference>
<dbReference type="SUPFAM" id="SSF48452">
    <property type="entry name" value="TPR-like"/>
    <property type="match status" value="1"/>
</dbReference>
<dbReference type="Pfam" id="PF07719">
    <property type="entry name" value="TPR_2"/>
    <property type="match status" value="1"/>
</dbReference>
<dbReference type="InterPro" id="IPR013105">
    <property type="entry name" value="TPR_2"/>
</dbReference>
<accession>A0A7W7IXH3</accession>
<keyword evidence="1" id="KW-0677">Repeat</keyword>